<feature type="region of interest" description="Disordered" evidence="1">
    <location>
        <begin position="1"/>
        <end position="184"/>
    </location>
</feature>
<feature type="compositionally biased region" description="Polar residues" evidence="1">
    <location>
        <begin position="247"/>
        <end position="268"/>
    </location>
</feature>
<reference evidence="3 4" key="1">
    <citation type="submission" date="2021-08" db="EMBL/GenBank/DDBJ databases">
        <title>Draft Genome Sequence of Phanerochaete sordida strain YK-624.</title>
        <authorList>
            <person name="Mori T."/>
            <person name="Dohra H."/>
            <person name="Suzuki T."/>
            <person name="Kawagishi H."/>
            <person name="Hirai H."/>
        </authorList>
    </citation>
    <scope>NUCLEOTIDE SEQUENCE [LARGE SCALE GENOMIC DNA]</scope>
    <source>
        <strain evidence="3 4">YK-624</strain>
    </source>
</reference>
<feature type="region of interest" description="Disordered" evidence="1">
    <location>
        <begin position="200"/>
        <end position="288"/>
    </location>
</feature>
<feature type="compositionally biased region" description="Polar residues" evidence="1">
    <location>
        <begin position="415"/>
        <end position="442"/>
    </location>
</feature>
<feature type="region of interest" description="Disordered" evidence="1">
    <location>
        <begin position="415"/>
        <end position="475"/>
    </location>
</feature>
<evidence type="ECO:0000313" key="3">
    <source>
        <dbReference type="EMBL" id="GJE87086.1"/>
    </source>
</evidence>
<dbReference type="GO" id="GO:1990247">
    <property type="term" value="F:N6-methyladenosine-containing RNA reader activity"/>
    <property type="evidence" value="ECO:0007669"/>
    <property type="project" value="TreeGrafter"/>
</dbReference>
<feature type="compositionally biased region" description="Polar residues" evidence="1">
    <location>
        <begin position="28"/>
        <end position="41"/>
    </location>
</feature>
<dbReference type="CDD" id="cd21134">
    <property type="entry name" value="YTH"/>
    <property type="match status" value="1"/>
</dbReference>
<evidence type="ECO:0000256" key="1">
    <source>
        <dbReference type="SAM" id="MobiDB-lite"/>
    </source>
</evidence>
<dbReference type="GO" id="GO:0005737">
    <property type="term" value="C:cytoplasm"/>
    <property type="evidence" value="ECO:0007669"/>
    <property type="project" value="TreeGrafter"/>
</dbReference>
<dbReference type="GO" id="GO:0003729">
    <property type="term" value="F:mRNA binding"/>
    <property type="evidence" value="ECO:0007669"/>
    <property type="project" value="TreeGrafter"/>
</dbReference>
<evidence type="ECO:0000259" key="2">
    <source>
        <dbReference type="PROSITE" id="PS50882"/>
    </source>
</evidence>
<dbReference type="InterPro" id="IPR045168">
    <property type="entry name" value="YTH_prot"/>
</dbReference>
<dbReference type="Pfam" id="PF04146">
    <property type="entry name" value="YTH"/>
    <property type="match status" value="1"/>
</dbReference>
<dbReference type="GO" id="GO:0061157">
    <property type="term" value="P:mRNA destabilization"/>
    <property type="evidence" value="ECO:0007669"/>
    <property type="project" value="TreeGrafter"/>
</dbReference>
<feature type="compositionally biased region" description="Polar residues" evidence="1">
    <location>
        <begin position="99"/>
        <end position="112"/>
    </location>
</feature>
<evidence type="ECO:0000313" key="4">
    <source>
        <dbReference type="Proteomes" id="UP000703269"/>
    </source>
</evidence>
<dbReference type="AlphaFoldDB" id="A0A9P3L9B8"/>
<dbReference type="Gene3D" id="3.10.590.10">
    <property type="entry name" value="ph1033 like domains"/>
    <property type="match status" value="1"/>
</dbReference>
<name>A0A9P3L9B8_9APHY</name>
<comment type="caution">
    <text evidence="3">The sequence shown here is derived from an EMBL/GenBank/DDBJ whole genome shotgun (WGS) entry which is preliminary data.</text>
</comment>
<feature type="compositionally biased region" description="Low complexity" evidence="1">
    <location>
        <begin position="457"/>
        <end position="466"/>
    </location>
</feature>
<dbReference type="EMBL" id="BPQB01000005">
    <property type="protein sequence ID" value="GJE87086.1"/>
    <property type="molecule type" value="Genomic_DNA"/>
</dbReference>
<dbReference type="InterPro" id="IPR007275">
    <property type="entry name" value="YTH_domain"/>
</dbReference>
<feature type="domain" description="YTH" evidence="2">
    <location>
        <begin position="502"/>
        <end position="637"/>
    </location>
</feature>
<dbReference type="PANTHER" id="PTHR12357">
    <property type="entry name" value="YTH YT521-B HOMOLOGY DOMAIN-CONTAINING"/>
    <property type="match status" value="1"/>
</dbReference>
<organism evidence="3 4">
    <name type="scientific">Phanerochaete sordida</name>
    <dbReference type="NCBI Taxonomy" id="48140"/>
    <lineage>
        <taxon>Eukaryota</taxon>
        <taxon>Fungi</taxon>
        <taxon>Dikarya</taxon>
        <taxon>Basidiomycota</taxon>
        <taxon>Agaricomycotina</taxon>
        <taxon>Agaricomycetes</taxon>
        <taxon>Polyporales</taxon>
        <taxon>Phanerochaetaceae</taxon>
        <taxon>Phanerochaete</taxon>
    </lineage>
</organism>
<feature type="compositionally biased region" description="Polar residues" evidence="1">
    <location>
        <begin position="665"/>
        <end position="686"/>
    </location>
</feature>
<feature type="region of interest" description="Disordered" evidence="1">
    <location>
        <begin position="659"/>
        <end position="686"/>
    </location>
</feature>
<sequence length="782" mass="84858">MSNQEHSVSPPPGSAANSTTGVRRHHTISASSRSARPTSKYQSQDDEDEEQEQVWGQDEVVDQDWRGGIGAVGEKSSLHRQASLPTKYHRAFGGPGQRQPGNYTPRTLNSLSAIAGHEGDEEDWEDAMRGFRNEEDTLSSSDHGHQESSASPLSPHFSGGVGHGPSPPPMDAGVRRHQSLNYPNANAAMRRLGSGLRRAGTLQAPPLKGQMQPSYSGAQSPSPTGADEYDDDNDSILAQEDNDYFHTPSQQGQGQYPTSPIGRSSPWSTPGAGNDWRTQLAGNANPNIGAAQGGIDDVSRALSSLEISQQYAAGNAGNGYQQGMRNSGGAGNSASRKLQLVTDLDNQMQQGSIQSASAYVPPIGHGLQQGQSQRQNERDEQPHHRERSFTASGSGPWDNKDRFVGNRMSQQNMHNVYQGKNGNGGIPSTSSLSSQYINNQGQAPRLGLASQGNQQASEGRGSSGSNPSPPADNLITSPIDVPTLIATKGYNPADFDTRPLFARYFVIKSYTEDDVHKSLKYEIWSSTDPGNKRLDKAFKENAGRGPIYLFFSVNASGHFCGMAEMLTPVDYTRSSTVWASDKWKGVFKVRWIFVRDVPNSSLRHIRLNNTQERKPVTNSRDTQELLPEAGQEMMRIFHSHPARTSLLQDFAFYELQAMQKEQQRRMQSGTSSPDHNNSVQSSNMTSPVLGNTAQQHPFAMSNPAALAYAAQMGLTGMNMNSMNPGMNMGMGMGMNPMLQMQMNMGGMGNAFANPHTLQSVMRNPSPAPMGGQNYMGMGGMGF</sequence>
<dbReference type="Proteomes" id="UP000703269">
    <property type="component" value="Unassembled WGS sequence"/>
</dbReference>
<feature type="compositionally biased region" description="Polar residues" evidence="1">
    <location>
        <begin position="276"/>
        <end position="286"/>
    </location>
</feature>
<dbReference type="PANTHER" id="PTHR12357:SF89">
    <property type="entry name" value="YTH DOMAIN-CONTAINING FAMILY PROTEIN"/>
    <property type="match status" value="1"/>
</dbReference>
<feature type="compositionally biased region" description="Polar residues" evidence="1">
    <location>
        <begin position="211"/>
        <end position="223"/>
    </location>
</feature>
<feature type="compositionally biased region" description="Basic and acidic residues" evidence="1">
    <location>
        <begin position="126"/>
        <end position="135"/>
    </location>
</feature>
<proteinExistence type="predicted"/>
<protein>
    <submittedName>
        <fullName evidence="3">YTH domain-containing protein</fullName>
    </submittedName>
</protein>
<feature type="region of interest" description="Disordered" evidence="1">
    <location>
        <begin position="359"/>
        <end position="403"/>
    </location>
</feature>
<gene>
    <name evidence="3" type="ORF">PsYK624_031690</name>
</gene>
<dbReference type="OrthoDB" id="306690at2759"/>
<accession>A0A9P3L9B8</accession>
<keyword evidence="4" id="KW-1185">Reference proteome</keyword>
<dbReference type="PROSITE" id="PS50882">
    <property type="entry name" value="YTH"/>
    <property type="match status" value="1"/>
</dbReference>